<evidence type="ECO:0000313" key="3">
    <source>
        <dbReference type="Proteomes" id="UP000821837"/>
    </source>
</evidence>
<reference evidence="2" key="1">
    <citation type="journal article" date="2020" name="Cell">
        <title>Large-Scale Comparative Analyses of Tick Genomes Elucidate Their Genetic Diversity and Vector Capacities.</title>
        <authorList>
            <consortium name="Tick Genome and Microbiome Consortium (TIGMIC)"/>
            <person name="Jia N."/>
            <person name="Wang J."/>
            <person name="Shi W."/>
            <person name="Du L."/>
            <person name="Sun Y."/>
            <person name="Zhan W."/>
            <person name="Jiang J.F."/>
            <person name="Wang Q."/>
            <person name="Zhang B."/>
            <person name="Ji P."/>
            <person name="Bell-Sakyi L."/>
            <person name="Cui X.M."/>
            <person name="Yuan T.T."/>
            <person name="Jiang B.G."/>
            <person name="Yang W.F."/>
            <person name="Lam T.T."/>
            <person name="Chang Q.C."/>
            <person name="Ding S.J."/>
            <person name="Wang X.J."/>
            <person name="Zhu J.G."/>
            <person name="Ruan X.D."/>
            <person name="Zhao L."/>
            <person name="Wei J.T."/>
            <person name="Ye R.Z."/>
            <person name="Que T.C."/>
            <person name="Du C.H."/>
            <person name="Zhou Y.H."/>
            <person name="Cheng J.X."/>
            <person name="Dai P.F."/>
            <person name="Guo W.B."/>
            <person name="Han X.H."/>
            <person name="Huang E.J."/>
            <person name="Li L.F."/>
            <person name="Wei W."/>
            <person name="Gao Y.C."/>
            <person name="Liu J.Z."/>
            <person name="Shao H.Z."/>
            <person name="Wang X."/>
            <person name="Wang C.C."/>
            <person name="Yang T.C."/>
            <person name="Huo Q.B."/>
            <person name="Li W."/>
            <person name="Chen H.Y."/>
            <person name="Chen S.E."/>
            <person name="Zhou L.G."/>
            <person name="Ni X.B."/>
            <person name="Tian J.H."/>
            <person name="Sheng Y."/>
            <person name="Liu T."/>
            <person name="Pan Y.S."/>
            <person name="Xia L.Y."/>
            <person name="Li J."/>
            <person name="Zhao F."/>
            <person name="Cao W.C."/>
        </authorList>
    </citation>
    <scope>NUCLEOTIDE SEQUENCE</scope>
    <source>
        <strain evidence="2">Rsan-2018</strain>
    </source>
</reference>
<dbReference type="Gene3D" id="3.80.10.10">
    <property type="entry name" value="Ribonuclease Inhibitor"/>
    <property type="match status" value="3"/>
</dbReference>
<evidence type="ECO:0008006" key="4">
    <source>
        <dbReference type="Google" id="ProtNLM"/>
    </source>
</evidence>
<dbReference type="AlphaFoldDB" id="A0A9D4Q072"/>
<evidence type="ECO:0000256" key="1">
    <source>
        <dbReference type="ARBA" id="ARBA00022737"/>
    </source>
</evidence>
<name>A0A9D4Q072_RHISA</name>
<dbReference type="InterPro" id="IPR032675">
    <property type="entry name" value="LRR_dom_sf"/>
</dbReference>
<proteinExistence type="predicted"/>
<accession>A0A9D4Q072</accession>
<dbReference type="PANTHER" id="PTHR24111:SF0">
    <property type="entry name" value="LEUCINE-RICH REPEAT-CONTAINING PROTEIN"/>
    <property type="match status" value="1"/>
</dbReference>
<gene>
    <name evidence="2" type="ORF">HPB52_014295</name>
</gene>
<reference evidence="2" key="2">
    <citation type="submission" date="2021-09" db="EMBL/GenBank/DDBJ databases">
        <authorList>
            <person name="Jia N."/>
            <person name="Wang J."/>
            <person name="Shi W."/>
            <person name="Du L."/>
            <person name="Sun Y."/>
            <person name="Zhan W."/>
            <person name="Jiang J."/>
            <person name="Wang Q."/>
            <person name="Zhang B."/>
            <person name="Ji P."/>
            <person name="Sakyi L.B."/>
            <person name="Cui X."/>
            <person name="Yuan T."/>
            <person name="Jiang B."/>
            <person name="Yang W."/>
            <person name="Lam T.T.-Y."/>
            <person name="Chang Q."/>
            <person name="Ding S."/>
            <person name="Wang X."/>
            <person name="Zhu J."/>
            <person name="Ruan X."/>
            <person name="Zhao L."/>
            <person name="Wei J."/>
            <person name="Que T."/>
            <person name="Du C."/>
            <person name="Cheng J."/>
            <person name="Dai P."/>
            <person name="Han X."/>
            <person name="Huang E."/>
            <person name="Gao Y."/>
            <person name="Liu J."/>
            <person name="Shao H."/>
            <person name="Ye R."/>
            <person name="Li L."/>
            <person name="Wei W."/>
            <person name="Wang X."/>
            <person name="Wang C."/>
            <person name="Huo Q."/>
            <person name="Li W."/>
            <person name="Guo W."/>
            <person name="Chen H."/>
            <person name="Chen S."/>
            <person name="Zhou L."/>
            <person name="Zhou L."/>
            <person name="Ni X."/>
            <person name="Tian J."/>
            <person name="Zhou Y."/>
            <person name="Sheng Y."/>
            <person name="Liu T."/>
            <person name="Pan Y."/>
            <person name="Xia L."/>
            <person name="Li J."/>
            <person name="Zhao F."/>
            <person name="Cao W."/>
        </authorList>
    </citation>
    <scope>NUCLEOTIDE SEQUENCE</scope>
    <source>
        <strain evidence="2">Rsan-2018</strain>
        <tissue evidence="2">Larvae</tissue>
    </source>
</reference>
<organism evidence="2 3">
    <name type="scientific">Rhipicephalus sanguineus</name>
    <name type="common">Brown dog tick</name>
    <name type="synonym">Ixodes sanguineus</name>
    <dbReference type="NCBI Taxonomy" id="34632"/>
    <lineage>
        <taxon>Eukaryota</taxon>
        <taxon>Metazoa</taxon>
        <taxon>Ecdysozoa</taxon>
        <taxon>Arthropoda</taxon>
        <taxon>Chelicerata</taxon>
        <taxon>Arachnida</taxon>
        <taxon>Acari</taxon>
        <taxon>Parasitiformes</taxon>
        <taxon>Ixodida</taxon>
        <taxon>Ixodoidea</taxon>
        <taxon>Ixodidae</taxon>
        <taxon>Rhipicephalinae</taxon>
        <taxon>Rhipicephalus</taxon>
        <taxon>Rhipicephalus</taxon>
    </lineage>
</organism>
<dbReference type="EMBL" id="JABSTV010001249">
    <property type="protein sequence ID" value="KAH7962088.1"/>
    <property type="molecule type" value="Genomic_DNA"/>
</dbReference>
<sequence length="695" mass="77754">MALEKRGFCGSWPNYRTPCTSSEGRLCNIFQDLPLLNESFWSVGFELRELSPGQVSLVQVPEARCCSGKAKVKEAAKILHCLLTHHRCIVSVDLNDELLKRHQQMICGALRKCVSLRKLKLCMPGYATKASLRIVSRLPQFSQVLEVVLSGVPVDRRSAEGLSTFLADTRSLTTFNMADLYIANENATVIMQGLKQNATITTLSINTNLMCRELSECCSMLSGYLRVNKTLRTLSVKSPFRNSLSDLHVITGPLCHNTTLSELNLIGMNLDLWNYGLITGMLGNNQTLKRFHMVDCFHDDYSIDTNPGVRALRDGSSPFSMWLVALAENEALEELTLDLSWIEPDDCDPLFKALARHASLRKVTIQTIGDKCVAHSCRAIRDTGVRERFFVAKHHVSEDTVVELPECRELSSVGVDYSNSERESELLNNALLLLPTCNHVKSLSIRMREASFKGSVSSLIVAYINNTKALRELDLSFIHQACTAFEPKQALLQALSSNKTIRRLSIDGTSFDEAETEMLTNMMLSSRTLRDVSLPNDYHSVLSLTRKLSTEISKNLSLLRIDVGPFDARCVGDKFAIADVVRRNDTLVMRAAHFVTGTRHKFCAAAAERVQLSPGLVMKVQELKSIDEEEAVSLIKCSLKDIVSLDDFMRLAGVVKDTVSCHRRDDGQKQLSDLNIDCWLHIRQYLNLDDILNSK</sequence>
<keyword evidence="1" id="KW-0677">Repeat</keyword>
<comment type="caution">
    <text evidence="2">The sequence shown here is derived from an EMBL/GenBank/DDBJ whole genome shotgun (WGS) entry which is preliminary data.</text>
</comment>
<evidence type="ECO:0000313" key="2">
    <source>
        <dbReference type="EMBL" id="KAH7962088.1"/>
    </source>
</evidence>
<keyword evidence="3" id="KW-1185">Reference proteome</keyword>
<dbReference type="InterPro" id="IPR052201">
    <property type="entry name" value="LRR-containing_regulator"/>
</dbReference>
<dbReference type="SUPFAM" id="SSF52047">
    <property type="entry name" value="RNI-like"/>
    <property type="match status" value="1"/>
</dbReference>
<dbReference type="PANTHER" id="PTHR24111">
    <property type="entry name" value="LEUCINE-RICH REPEAT-CONTAINING PROTEIN 34"/>
    <property type="match status" value="1"/>
</dbReference>
<dbReference type="VEuPathDB" id="VectorBase:RSAN_053904"/>
<protein>
    <recommendedName>
        <fullName evidence="4">Ran gtpase-activating protein</fullName>
    </recommendedName>
</protein>
<dbReference type="Proteomes" id="UP000821837">
    <property type="component" value="Chromosome 3"/>
</dbReference>